<dbReference type="NCBIfam" id="TIGR02937">
    <property type="entry name" value="sigma70-ECF"/>
    <property type="match status" value="1"/>
</dbReference>
<dbReference type="Pfam" id="PF04542">
    <property type="entry name" value="Sigma70_r2"/>
    <property type="match status" value="1"/>
</dbReference>
<protein>
    <submittedName>
        <fullName evidence="8">RNA polymerase sigma factor CarQ</fullName>
    </submittedName>
</protein>
<feature type="domain" description="RNA polymerase sigma-70 region 2" evidence="6">
    <location>
        <begin position="18"/>
        <end position="87"/>
    </location>
</feature>
<organism evidence="8 9">
    <name type="scientific">Enhygromyxa salina</name>
    <dbReference type="NCBI Taxonomy" id="215803"/>
    <lineage>
        <taxon>Bacteria</taxon>
        <taxon>Pseudomonadati</taxon>
        <taxon>Myxococcota</taxon>
        <taxon>Polyangia</taxon>
        <taxon>Nannocystales</taxon>
        <taxon>Nannocystaceae</taxon>
        <taxon>Enhygromyxa</taxon>
    </lineage>
</organism>
<dbReference type="InterPro" id="IPR039425">
    <property type="entry name" value="RNA_pol_sigma-70-like"/>
</dbReference>
<keyword evidence="3" id="KW-0731">Sigma factor</keyword>
<dbReference type="Proteomes" id="UP000237968">
    <property type="component" value="Unassembled WGS sequence"/>
</dbReference>
<evidence type="ECO:0000256" key="1">
    <source>
        <dbReference type="ARBA" id="ARBA00010641"/>
    </source>
</evidence>
<dbReference type="InterPro" id="IPR007627">
    <property type="entry name" value="RNA_pol_sigma70_r2"/>
</dbReference>
<gene>
    <name evidence="8" type="primary">carQ_3</name>
    <name evidence="8" type="ORF">ENSA5_63790</name>
</gene>
<reference evidence="8 9" key="1">
    <citation type="submission" date="2018-03" db="EMBL/GenBank/DDBJ databases">
        <title>Draft Genome Sequences of the Obligatory Marine Myxobacteria Enhygromyxa salina SWB005.</title>
        <authorList>
            <person name="Poehlein A."/>
            <person name="Moghaddam J.A."/>
            <person name="Harms H."/>
            <person name="Alanjari M."/>
            <person name="Koenig G.M."/>
            <person name="Daniel R."/>
            <person name="Schaeberle T.F."/>
        </authorList>
    </citation>
    <scope>NUCLEOTIDE SEQUENCE [LARGE SCALE GENOMIC DNA]</scope>
    <source>
        <strain evidence="8 9">SWB005</strain>
    </source>
</reference>
<dbReference type="InterPro" id="IPR013324">
    <property type="entry name" value="RNA_pol_sigma_r3/r4-like"/>
</dbReference>
<accession>A0A2S9XCJ6</accession>
<keyword evidence="5" id="KW-0472">Membrane</keyword>
<dbReference type="Pfam" id="PF08281">
    <property type="entry name" value="Sigma70_r4_2"/>
    <property type="match status" value="1"/>
</dbReference>
<dbReference type="AlphaFoldDB" id="A0A2S9XCJ6"/>
<dbReference type="InterPro" id="IPR013249">
    <property type="entry name" value="RNA_pol_sigma70_r4_t2"/>
</dbReference>
<evidence type="ECO:0000313" key="8">
    <source>
        <dbReference type="EMBL" id="PRP90576.1"/>
    </source>
</evidence>
<dbReference type="CDD" id="cd06171">
    <property type="entry name" value="Sigma70_r4"/>
    <property type="match status" value="1"/>
</dbReference>
<feature type="domain" description="RNA polymerase sigma factor 70 region 4 type 2" evidence="7">
    <location>
        <begin position="129"/>
        <end position="180"/>
    </location>
</feature>
<keyword evidence="9" id="KW-1185">Reference proteome</keyword>
<dbReference type="InterPro" id="IPR013325">
    <property type="entry name" value="RNA_pol_sigma_r2"/>
</dbReference>
<dbReference type="Gene3D" id="1.10.1740.10">
    <property type="match status" value="1"/>
</dbReference>
<keyword evidence="5" id="KW-0812">Transmembrane</keyword>
<dbReference type="GO" id="GO:0006352">
    <property type="term" value="P:DNA-templated transcription initiation"/>
    <property type="evidence" value="ECO:0007669"/>
    <property type="project" value="InterPro"/>
</dbReference>
<evidence type="ECO:0000256" key="2">
    <source>
        <dbReference type="ARBA" id="ARBA00023015"/>
    </source>
</evidence>
<feature type="transmembrane region" description="Helical" evidence="5">
    <location>
        <begin position="179"/>
        <end position="199"/>
    </location>
</feature>
<dbReference type="PANTHER" id="PTHR43133">
    <property type="entry name" value="RNA POLYMERASE ECF-TYPE SIGMA FACTO"/>
    <property type="match status" value="1"/>
</dbReference>
<comment type="similarity">
    <text evidence="1">Belongs to the sigma-70 factor family. ECF subfamily.</text>
</comment>
<evidence type="ECO:0000256" key="3">
    <source>
        <dbReference type="ARBA" id="ARBA00023082"/>
    </source>
</evidence>
<evidence type="ECO:0000313" key="9">
    <source>
        <dbReference type="Proteomes" id="UP000237968"/>
    </source>
</evidence>
<dbReference type="EMBL" id="PVNK01000278">
    <property type="protein sequence ID" value="PRP90576.1"/>
    <property type="molecule type" value="Genomic_DNA"/>
</dbReference>
<dbReference type="InterPro" id="IPR014284">
    <property type="entry name" value="RNA_pol_sigma-70_dom"/>
</dbReference>
<dbReference type="Gene3D" id="1.10.10.10">
    <property type="entry name" value="Winged helix-like DNA-binding domain superfamily/Winged helix DNA-binding domain"/>
    <property type="match status" value="1"/>
</dbReference>
<evidence type="ECO:0000259" key="7">
    <source>
        <dbReference type="Pfam" id="PF08281"/>
    </source>
</evidence>
<dbReference type="SUPFAM" id="SSF88946">
    <property type="entry name" value="Sigma2 domain of RNA polymerase sigma factors"/>
    <property type="match status" value="1"/>
</dbReference>
<keyword evidence="4" id="KW-0804">Transcription</keyword>
<dbReference type="GO" id="GO:0016987">
    <property type="term" value="F:sigma factor activity"/>
    <property type="evidence" value="ECO:0007669"/>
    <property type="project" value="UniProtKB-KW"/>
</dbReference>
<evidence type="ECO:0000256" key="5">
    <source>
        <dbReference type="SAM" id="Phobius"/>
    </source>
</evidence>
<dbReference type="GO" id="GO:0003677">
    <property type="term" value="F:DNA binding"/>
    <property type="evidence" value="ECO:0007669"/>
    <property type="project" value="InterPro"/>
</dbReference>
<dbReference type="SUPFAM" id="SSF88659">
    <property type="entry name" value="Sigma3 and sigma4 domains of RNA polymerase sigma factors"/>
    <property type="match status" value="1"/>
</dbReference>
<dbReference type="PANTHER" id="PTHR43133:SF62">
    <property type="entry name" value="RNA POLYMERASE SIGMA FACTOR SIGZ"/>
    <property type="match status" value="1"/>
</dbReference>
<keyword evidence="5" id="KW-1133">Transmembrane helix</keyword>
<evidence type="ECO:0000256" key="4">
    <source>
        <dbReference type="ARBA" id="ARBA00023163"/>
    </source>
</evidence>
<dbReference type="InterPro" id="IPR036388">
    <property type="entry name" value="WH-like_DNA-bd_sf"/>
</dbReference>
<name>A0A2S9XCJ6_9BACT</name>
<keyword evidence="2" id="KW-0805">Transcription regulation</keyword>
<evidence type="ECO:0000259" key="6">
    <source>
        <dbReference type="Pfam" id="PF04542"/>
    </source>
</evidence>
<sequence>MERYGDGDPRAFAALHGALSPRLRGFLMKLVRDEPTVDDLLQLTFLKAHLARDRFCLQGGDPDGAVQGWYFAIARNVAMDHLRKRGRQERRRVDLKRFEDGPATEFVDDAVSIEDRVVGIEHSQEVVDRVRDAIALLPEGQREVVELHKLRGMSMAEVAQRLEIREGAARVRAHRGYKALARMLGTSGSVLLFWIWAAFGLGGGN</sequence>
<proteinExistence type="inferred from homology"/>
<comment type="caution">
    <text evidence="8">The sequence shown here is derived from an EMBL/GenBank/DDBJ whole genome shotgun (WGS) entry which is preliminary data.</text>
</comment>